<protein>
    <submittedName>
        <fullName evidence="5">Hydroxymethylglutaryl-CoA lyase</fullName>
    </submittedName>
</protein>
<dbReference type="NCBIfam" id="NF004283">
    <property type="entry name" value="PRK05692.1"/>
    <property type="match status" value="1"/>
</dbReference>
<gene>
    <name evidence="5" type="ORF">H8S11_10925</name>
</gene>
<keyword evidence="2" id="KW-0479">Metal-binding</keyword>
<dbReference type="GO" id="GO:0004419">
    <property type="term" value="F:hydroxymethylglutaryl-CoA lyase activity"/>
    <property type="evidence" value="ECO:0007669"/>
    <property type="project" value="TreeGrafter"/>
</dbReference>
<dbReference type="Proteomes" id="UP000628736">
    <property type="component" value="Unassembled WGS sequence"/>
</dbReference>
<dbReference type="InterPro" id="IPR043594">
    <property type="entry name" value="HMGL"/>
</dbReference>
<accession>A0A8J6M3J8</accession>
<dbReference type="Pfam" id="PF00682">
    <property type="entry name" value="HMGL-like"/>
    <property type="match status" value="1"/>
</dbReference>
<evidence type="ECO:0000313" key="6">
    <source>
        <dbReference type="Proteomes" id="UP000628736"/>
    </source>
</evidence>
<dbReference type="InterPro" id="IPR000891">
    <property type="entry name" value="PYR_CT"/>
</dbReference>
<sequence length="318" mass="34272">MPLNLVEEIKICEVGPRDGLQNEKRILTTEEKLVLIEGVVQAGFSVIEVGSFMSPKAVPQMANTDEVFQNLKRKEGVEYRALVANLKGVERAAACGCKKVKLNVSASKAHNLANLNRTPAETVEGFYGCMDAARSVGIEVSGSISMAFGSPWDREIPLSDVKEIVDAYLAVGVTEISLSDASGQAYPTQVYQICTDMAKSYPQVAWWLHFHNTRGLGIANIMAGMQAGFTRYDSAFAGVGGCPFVPGAAGNVATEDVVHMCDEIGIKTGVDLDQAMKVSRQLVQLLNHGTDSYLLRAGKSSDLISELPTGQLRNQTLK</sequence>
<organism evidence="5 6">
    <name type="scientific">Flintibacter hominis</name>
    <dbReference type="NCBI Taxonomy" id="2763048"/>
    <lineage>
        <taxon>Bacteria</taxon>
        <taxon>Bacillati</taxon>
        <taxon>Bacillota</taxon>
        <taxon>Clostridia</taxon>
        <taxon>Eubacteriales</taxon>
        <taxon>Flintibacter</taxon>
    </lineage>
</organism>
<dbReference type="EMBL" id="JACOPO010000007">
    <property type="protein sequence ID" value="MBC5723320.1"/>
    <property type="molecule type" value="Genomic_DNA"/>
</dbReference>
<dbReference type="GO" id="GO:0046951">
    <property type="term" value="P:ketone body biosynthetic process"/>
    <property type="evidence" value="ECO:0007669"/>
    <property type="project" value="TreeGrafter"/>
</dbReference>
<feature type="domain" description="Pyruvate carboxyltransferase" evidence="4">
    <location>
        <begin position="9"/>
        <end position="276"/>
    </location>
</feature>
<dbReference type="AlphaFoldDB" id="A0A8J6M3J8"/>
<keyword evidence="6" id="KW-1185">Reference proteome</keyword>
<evidence type="ECO:0000256" key="2">
    <source>
        <dbReference type="ARBA" id="ARBA00022723"/>
    </source>
</evidence>
<comment type="caution">
    <text evidence="5">The sequence shown here is derived from an EMBL/GenBank/DDBJ whole genome shotgun (WGS) entry which is preliminary data.</text>
</comment>
<dbReference type="GO" id="GO:0006552">
    <property type="term" value="P:L-leucine catabolic process"/>
    <property type="evidence" value="ECO:0007669"/>
    <property type="project" value="TreeGrafter"/>
</dbReference>
<dbReference type="InterPro" id="IPR013785">
    <property type="entry name" value="Aldolase_TIM"/>
</dbReference>
<dbReference type="PANTHER" id="PTHR42738:SF7">
    <property type="entry name" value="HYDROXYMETHYLGLUTARYL-COA LYASE"/>
    <property type="match status" value="1"/>
</dbReference>
<evidence type="ECO:0000259" key="4">
    <source>
        <dbReference type="PROSITE" id="PS50991"/>
    </source>
</evidence>
<dbReference type="SUPFAM" id="SSF51569">
    <property type="entry name" value="Aldolase"/>
    <property type="match status" value="1"/>
</dbReference>
<dbReference type="GO" id="GO:0046872">
    <property type="term" value="F:metal ion binding"/>
    <property type="evidence" value="ECO:0007669"/>
    <property type="project" value="UniProtKB-KW"/>
</dbReference>
<proteinExistence type="inferred from homology"/>
<evidence type="ECO:0000256" key="1">
    <source>
        <dbReference type="ARBA" id="ARBA00009405"/>
    </source>
</evidence>
<dbReference type="RefSeq" id="WP_186853160.1">
    <property type="nucleotide sequence ID" value="NZ_JACOPO010000007.1"/>
</dbReference>
<evidence type="ECO:0000313" key="5">
    <source>
        <dbReference type="EMBL" id="MBC5723320.1"/>
    </source>
</evidence>
<dbReference type="PANTHER" id="PTHR42738">
    <property type="entry name" value="HYDROXYMETHYLGLUTARYL-COA LYASE"/>
    <property type="match status" value="1"/>
</dbReference>
<dbReference type="Gene3D" id="3.20.20.70">
    <property type="entry name" value="Aldolase class I"/>
    <property type="match status" value="1"/>
</dbReference>
<evidence type="ECO:0000256" key="3">
    <source>
        <dbReference type="ARBA" id="ARBA00023239"/>
    </source>
</evidence>
<dbReference type="PROSITE" id="PS50991">
    <property type="entry name" value="PYR_CT"/>
    <property type="match status" value="1"/>
</dbReference>
<dbReference type="CDD" id="cd07938">
    <property type="entry name" value="DRE_TIM_HMGL"/>
    <property type="match status" value="1"/>
</dbReference>
<reference evidence="5" key="1">
    <citation type="submission" date="2020-08" db="EMBL/GenBank/DDBJ databases">
        <title>Genome public.</title>
        <authorList>
            <person name="Liu C."/>
            <person name="Sun Q."/>
        </authorList>
    </citation>
    <scope>NUCLEOTIDE SEQUENCE</scope>
    <source>
        <strain evidence="5">NSJ-23</strain>
    </source>
</reference>
<name>A0A8J6M3J8_9FIRM</name>
<comment type="similarity">
    <text evidence="1">Belongs to the HMG-CoA lyase family.</text>
</comment>
<keyword evidence="3 5" id="KW-0456">Lyase</keyword>